<keyword evidence="3" id="KW-1185">Reference proteome</keyword>
<dbReference type="SUPFAM" id="SSF55785">
    <property type="entry name" value="PYP-like sensor domain (PAS domain)"/>
    <property type="match status" value="1"/>
</dbReference>
<dbReference type="Proteomes" id="UP001139485">
    <property type="component" value="Unassembled WGS sequence"/>
</dbReference>
<evidence type="ECO:0000313" key="3">
    <source>
        <dbReference type="Proteomes" id="UP001139485"/>
    </source>
</evidence>
<feature type="region of interest" description="Disordered" evidence="1">
    <location>
        <begin position="187"/>
        <end position="211"/>
    </location>
</feature>
<dbReference type="Gene3D" id="3.30.450.20">
    <property type="entry name" value="PAS domain"/>
    <property type="match status" value="1"/>
</dbReference>
<reference evidence="2" key="1">
    <citation type="submission" date="2022-05" db="EMBL/GenBank/DDBJ databases">
        <authorList>
            <person name="Tuo L."/>
        </authorList>
    </citation>
    <scope>NUCLEOTIDE SEQUENCE</scope>
    <source>
        <strain evidence="2">BSK12Z-4</strain>
    </source>
</reference>
<evidence type="ECO:0000313" key="2">
    <source>
        <dbReference type="EMBL" id="MCM0619119.1"/>
    </source>
</evidence>
<dbReference type="InterPro" id="IPR035965">
    <property type="entry name" value="PAS-like_dom_sf"/>
</dbReference>
<feature type="compositionally biased region" description="Basic and acidic residues" evidence="1">
    <location>
        <begin position="187"/>
        <end position="201"/>
    </location>
</feature>
<dbReference type="RefSeq" id="WP_250826008.1">
    <property type="nucleotide sequence ID" value="NZ_JAMOIL010000001.1"/>
</dbReference>
<gene>
    <name evidence="2" type="ORF">M8330_02270</name>
</gene>
<evidence type="ECO:0000256" key="1">
    <source>
        <dbReference type="SAM" id="MobiDB-lite"/>
    </source>
</evidence>
<sequence>MTIARTRPTPTGAETTFPPTDLFFSRTDARGHILSGNSVFAHVSKYDLADLDGAPHSIVRHPSMPRGLFRLLWSEIEAGRQVVAYTDNLASDGSHYWTLASIRPVGGGGEYLSVRAKPCHPATLELVSAVYQQVLEHEETLQAQGLAARDVAEGGHARLLEILAEAGYASYRDFQNEMLPREVSARAELSGHGRRGTDGAGRRVRTGAGHGGTVELDRAHAALVAALDGLVGNLGPFSAESTRLGDEAGYLRTLARTIRRFSLNSQILGYQVGASGAGLSAVARLINDEATRFAGLVTPVGDAIDAVRGQLTDLTFAVSSAKMQLDVIDVFVEDLTAGEPDPVRLTDLRGLVENLSRDVEASARALHELRRLSAGLGRPLEHVADSLAQISLLAFNGRVESVRLEEPDSALQLFDEVRALAKAAGSKISGGTTLARLVEDAVSEERAVQDSLRAVLAALEHVGR</sequence>
<organism evidence="2 3">
    <name type="scientific">Nocardioides bruguierae</name>
    <dbReference type="NCBI Taxonomy" id="2945102"/>
    <lineage>
        <taxon>Bacteria</taxon>
        <taxon>Bacillati</taxon>
        <taxon>Actinomycetota</taxon>
        <taxon>Actinomycetes</taxon>
        <taxon>Propionibacteriales</taxon>
        <taxon>Nocardioidaceae</taxon>
        <taxon>Nocardioides</taxon>
    </lineage>
</organism>
<dbReference type="AlphaFoldDB" id="A0A9X2IE93"/>
<accession>A0A9X2IE93</accession>
<evidence type="ECO:0008006" key="4">
    <source>
        <dbReference type="Google" id="ProtNLM"/>
    </source>
</evidence>
<name>A0A9X2IE93_9ACTN</name>
<comment type="caution">
    <text evidence="2">The sequence shown here is derived from an EMBL/GenBank/DDBJ whole genome shotgun (WGS) entry which is preliminary data.</text>
</comment>
<protein>
    <recommendedName>
        <fullName evidence="4">Aerotaxis receptor</fullName>
    </recommendedName>
</protein>
<dbReference type="EMBL" id="JAMOIL010000001">
    <property type="protein sequence ID" value="MCM0619119.1"/>
    <property type="molecule type" value="Genomic_DNA"/>
</dbReference>
<proteinExistence type="predicted"/>